<feature type="domain" description="F-box" evidence="1">
    <location>
        <begin position="16"/>
        <end position="52"/>
    </location>
</feature>
<dbReference type="Gene3D" id="3.80.10.10">
    <property type="entry name" value="Ribonuclease Inhibitor"/>
    <property type="match status" value="1"/>
</dbReference>
<organism evidence="2 3">
    <name type="scientific">Mycena rosella</name>
    <name type="common">Pink bonnet</name>
    <name type="synonym">Agaricus rosellus</name>
    <dbReference type="NCBI Taxonomy" id="1033263"/>
    <lineage>
        <taxon>Eukaryota</taxon>
        <taxon>Fungi</taxon>
        <taxon>Dikarya</taxon>
        <taxon>Basidiomycota</taxon>
        <taxon>Agaricomycotina</taxon>
        <taxon>Agaricomycetes</taxon>
        <taxon>Agaricomycetidae</taxon>
        <taxon>Agaricales</taxon>
        <taxon>Marasmiineae</taxon>
        <taxon>Mycenaceae</taxon>
        <taxon>Mycena</taxon>
    </lineage>
</organism>
<dbReference type="InterPro" id="IPR001810">
    <property type="entry name" value="F-box_dom"/>
</dbReference>
<dbReference type="InterPro" id="IPR032675">
    <property type="entry name" value="LRR_dom_sf"/>
</dbReference>
<gene>
    <name evidence="2" type="ORF">B0H17DRAFT_1192234</name>
</gene>
<evidence type="ECO:0000313" key="2">
    <source>
        <dbReference type="EMBL" id="KAJ7707801.1"/>
    </source>
</evidence>
<dbReference type="InterPro" id="IPR036047">
    <property type="entry name" value="F-box-like_dom_sf"/>
</dbReference>
<evidence type="ECO:0000313" key="3">
    <source>
        <dbReference type="Proteomes" id="UP001221757"/>
    </source>
</evidence>
<dbReference type="Gene3D" id="1.20.1280.50">
    <property type="match status" value="1"/>
</dbReference>
<comment type="caution">
    <text evidence="2">The sequence shown here is derived from an EMBL/GenBank/DDBJ whole genome shotgun (WGS) entry which is preliminary data.</text>
</comment>
<evidence type="ECO:0000259" key="1">
    <source>
        <dbReference type="Pfam" id="PF12937"/>
    </source>
</evidence>
<dbReference type="SUPFAM" id="SSF52047">
    <property type="entry name" value="RNI-like"/>
    <property type="match status" value="1"/>
</dbReference>
<reference evidence="2" key="1">
    <citation type="submission" date="2023-03" db="EMBL/GenBank/DDBJ databases">
        <title>Massive genome expansion in bonnet fungi (Mycena s.s.) driven by repeated elements and novel gene families across ecological guilds.</title>
        <authorList>
            <consortium name="Lawrence Berkeley National Laboratory"/>
            <person name="Harder C.B."/>
            <person name="Miyauchi S."/>
            <person name="Viragh M."/>
            <person name="Kuo A."/>
            <person name="Thoen E."/>
            <person name="Andreopoulos B."/>
            <person name="Lu D."/>
            <person name="Skrede I."/>
            <person name="Drula E."/>
            <person name="Henrissat B."/>
            <person name="Morin E."/>
            <person name="Kohler A."/>
            <person name="Barry K."/>
            <person name="LaButti K."/>
            <person name="Morin E."/>
            <person name="Salamov A."/>
            <person name="Lipzen A."/>
            <person name="Mereny Z."/>
            <person name="Hegedus B."/>
            <person name="Baldrian P."/>
            <person name="Stursova M."/>
            <person name="Weitz H."/>
            <person name="Taylor A."/>
            <person name="Grigoriev I.V."/>
            <person name="Nagy L.G."/>
            <person name="Martin F."/>
            <person name="Kauserud H."/>
        </authorList>
    </citation>
    <scope>NUCLEOTIDE SEQUENCE</scope>
    <source>
        <strain evidence="2">CBHHK067</strain>
    </source>
</reference>
<dbReference type="SUPFAM" id="SSF81383">
    <property type="entry name" value="F-box domain"/>
    <property type="match status" value="1"/>
</dbReference>
<dbReference type="Pfam" id="PF12937">
    <property type="entry name" value="F-box-like"/>
    <property type="match status" value="1"/>
</dbReference>
<dbReference type="Proteomes" id="UP001221757">
    <property type="component" value="Unassembled WGS sequence"/>
</dbReference>
<proteinExistence type="predicted"/>
<dbReference type="CDD" id="cd09917">
    <property type="entry name" value="F-box_SF"/>
    <property type="match status" value="1"/>
</dbReference>
<dbReference type="AlphaFoldDB" id="A0AAD7GY26"/>
<sequence length="567" mass="63915">MAFLAVSPTTRVLEIPELLHMIFGFLGDPSNAANACVCKRWNSIALDTLWSEVEDLHRLFGLLGPLKQLGDSPDAPYAFIANPDADDWRRFTKYSARVRRLFFHAESGLLRLSPTVFEDVARTRTSLNILPNVNTLSWAGPLSLAVMFMHANVKRFVLWLPDKFAVPDLPLQPQYDLLPFFRDVASRMPNLTYLDLRTNMPMHDMEVDLIFLLRSLAKLRKVVFPRFECTTRIAETLAQLPDLGTLEFQYVPEQGLGDPSDTHVFRPTLAMGAFPSLWDLSLTISLNDGVQFMRNSFAPTNLTALYFDSYLVESPAVVHELLSLLAETCHLLESLGIVTLIGPNSPNEERINFSTLRPLLNFPNLLIFEIIHQNPLDLTLEDLDQLARSWPSLKKLILNNEPAVSEHSTLTLQALLPFARHCPEIEQLGLFINASTADLPSSPTNFTSSYQSLPFGKLKRLSMGVSLLEDAGAVALFLSQLCPLGTHIEYGVTWETDALIESLLDAMVNRCEKWRKVEELLPLLTRLRMQERERTRLLGVEVQDLRMRSGVLMDTVDRRGGDSCVVV</sequence>
<name>A0AAD7GY26_MYCRO</name>
<protein>
    <recommendedName>
        <fullName evidence="1">F-box domain-containing protein</fullName>
    </recommendedName>
</protein>
<accession>A0AAD7GY26</accession>
<dbReference type="EMBL" id="JARKIE010000005">
    <property type="protein sequence ID" value="KAJ7707801.1"/>
    <property type="molecule type" value="Genomic_DNA"/>
</dbReference>
<keyword evidence="3" id="KW-1185">Reference proteome</keyword>